<feature type="region of interest" description="Disordered" evidence="1">
    <location>
        <begin position="189"/>
        <end position="251"/>
    </location>
</feature>
<dbReference type="GO" id="GO:0030466">
    <property type="term" value="P:silent mating-type cassette heterochromatin formation"/>
    <property type="evidence" value="ECO:0007669"/>
    <property type="project" value="TreeGrafter"/>
</dbReference>
<feature type="domain" description="Ams2/SPT21 N-terminal" evidence="2">
    <location>
        <begin position="8"/>
        <end position="141"/>
    </location>
</feature>
<dbReference type="EMBL" id="LFJN01000019">
    <property type="protein sequence ID" value="KPI38296.1"/>
    <property type="molecule type" value="Genomic_DNA"/>
</dbReference>
<dbReference type="GO" id="GO:0000183">
    <property type="term" value="P:rDNA heterochromatin formation"/>
    <property type="evidence" value="ECO:0007669"/>
    <property type="project" value="TreeGrafter"/>
</dbReference>
<feature type="region of interest" description="Disordered" evidence="1">
    <location>
        <begin position="1111"/>
        <end position="1151"/>
    </location>
</feature>
<dbReference type="Pfam" id="PF25823">
    <property type="entry name" value="Ams2-SPT21_N"/>
    <property type="match status" value="1"/>
</dbReference>
<feature type="compositionally biased region" description="Polar residues" evidence="1">
    <location>
        <begin position="851"/>
        <end position="865"/>
    </location>
</feature>
<dbReference type="InterPro" id="IPR013088">
    <property type="entry name" value="Znf_NHR/GATA"/>
</dbReference>
<feature type="compositionally biased region" description="Polar residues" evidence="1">
    <location>
        <begin position="1135"/>
        <end position="1144"/>
    </location>
</feature>
<proteinExistence type="predicted"/>
<feature type="compositionally biased region" description="Basic residues" evidence="1">
    <location>
        <begin position="721"/>
        <end position="738"/>
    </location>
</feature>
<dbReference type="Gene3D" id="3.30.50.10">
    <property type="entry name" value="Erythroid Transcription Factor GATA-1, subunit A"/>
    <property type="match status" value="1"/>
</dbReference>
<feature type="compositionally biased region" description="Polar residues" evidence="1">
    <location>
        <begin position="1053"/>
        <end position="1069"/>
    </location>
</feature>
<dbReference type="InterPro" id="IPR057725">
    <property type="entry name" value="Ams2-SPT21_N"/>
</dbReference>
<feature type="compositionally biased region" description="Basic and acidic residues" evidence="1">
    <location>
        <begin position="339"/>
        <end position="350"/>
    </location>
</feature>
<accession>A0A0N1NY88</accession>
<dbReference type="GeneID" id="28732740"/>
<dbReference type="RefSeq" id="XP_017998259.1">
    <property type="nucleotide sequence ID" value="XM_018140859.1"/>
</dbReference>
<feature type="region of interest" description="Disordered" evidence="1">
    <location>
        <begin position="301"/>
        <end position="353"/>
    </location>
</feature>
<evidence type="ECO:0000256" key="1">
    <source>
        <dbReference type="SAM" id="MobiDB-lite"/>
    </source>
</evidence>
<feature type="compositionally biased region" description="Basic residues" evidence="1">
    <location>
        <begin position="948"/>
        <end position="959"/>
    </location>
</feature>
<feature type="compositionally biased region" description="Acidic residues" evidence="1">
    <location>
        <begin position="768"/>
        <end position="779"/>
    </location>
</feature>
<sequence>MASPDAATVQTVKLKILYTFDHESKDNHLARWPHSVQVTTAFIDNVNQIGAVDLRTCLEAVTTASPELTSQMDSDYAVYAYDYSEEDTPLVGQGMLSKHMMEVIGADTENMVTGRIVKGLMGLMSKNAQPTLEVKLRLKPVATAFNRQRSGSMSSQDGRPAWLQNPESALQRSASPMDTTGLENMQRMLSDGMPRTDGYPHSRPGSRAGTPVFQSYDQSMRPIYDDSNRPSSRAAVRPQPSNNRHDSFSGYYSADDMVEEAPARKRAKTTKVKQVTKDSFNIEQQPQDLRAMAGKASSLRLHRPTPIHPAGVPNNVLMSEEPVRPPTPVPTKRPRGRPKNSDRGKPDRGKPLFPALNPAAVMAREIVAKQQHHQVQQQIVRAEANESQMSPEDTRARSVSSTPANIPSSPPIMPTMAARTSPMLPPMRESLDSGIGSSTLDEDIFGNNGMVNFDNFEFNKDADMPLDLNFDQFTENHFPPVFDEDTPMLAVQNPDSHGNFHHDQIMPTTELPEEVMPPPQDLAQSQSLTPADASVEATGDTPQPGDVQVPEVAKRDESQPPPKLEGTQQAYDTWAPGSDAPMSEAPSGQTDDGKSRSKKKVGKEQTKARLMNAINAGEIPPYCDNCGAIETPAWRRGYAKVFDTPFGSLDVGLGPGEIVYKHELDRNEDDTIKTWRGYKVDTSEQDVANGWETICLCNPCGLWFHKQKCPRPKEKWEKPTKGRRRRGRGPPKPTKKRVTIADRNAPTPASDAPGSEDSSPADTSTEAPDGDDAYEEMQGLDDTLTDSNEPQLPPMPRPTRASSLGPATRTTNRAVLSQRQIQSSPTKGAGHTPEEPHTDLTPKPVRRQLFPSPQKSISAPASTHGTSAAFKTGIMAVRRSPRINKTKDIFQVPGLAGAVALTIDGKENFTPESFMVDSFGSFDDFFDMDMSQPVNEPSDALMLPPSTPHRRSERLHSKTPQRAFGDPVSPNAQRTPRKTPKTKQAENDVIRSLFGSVVSKLDNMTPISRSLHDAISAGNWNEETLTPNKLRKQPMRSSPNKNVTFDFPDLPSLQGSSPSTRNDDPQFSVNFSELPTDILQTDMTAFSTDAPMPSSPPAGFDTMDFGIHHDSGLDDWTQLQEDHGVKPAYPDPTDLGSNVPTTPRRSGRHRD</sequence>
<feature type="region of interest" description="Disordered" evidence="1">
    <location>
        <begin position="711"/>
        <end position="865"/>
    </location>
</feature>
<dbReference type="VEuPathDB" id="FungiDB:AB675_11967"/>
<feature type="region of interest" description="Disordered" evidence="1">
    <location>
        <begin position="930"/>
        <end position="988"/>
    </location>
</feature>
<dbReference type="InterPro" id="IPR042403">
    <property type="entry name" value="Spt21/Ams2"/>
</dbReference>
<keyword evidence="4" id="KW-1185">Reference proteome</keyword>
<dbReference type="PANTHER" id="PTHR39147:SF1">
    <property type="entry name" value="PROTEIN SPT21"/>
    <property type="match status" value="1"/>
</dbReference>
<feature type="compositionally biased region" description="Polar residues" evidence="1">
    <location>
        <begin position="756"/>
        <end position="766"/>
    </location>
</feature>
<name>A0A0N1NY88_9EURO</name>
<dbReference type="AlphaFoldDB" id="A0A0N1NY88"/>
<feature type="region of interest" description="Disordered" evidence="1">
    <location>
        <begin position="383"/>
        <end position="413"/>
    </location>
</feature>
<feature type="compositionally biased region" description="Basic and acidic residues" evidence="1">
    <location>
        <begin position="711"/>
        <end position="720"/>
    </location>
</feature>
<comment type="caution">
    <text evidence="3">The sequence shown here is derived from an EMBL/GenBank/DDBJ whole genome shotgun (WGS) entry which is preliminary data.</text>
</comment>
<organism evidence="3 4">
    <name type="scientific">Cyphellophora attinorum</name>
    <dbReference type="NCBI Taxonomy" id="1664694"/>
    <lineage>
        <taxon>Eukaryota</taxon>
        <taxon>Fungi</taxon>
        <taxon>Dikarya</taxon>
        <taxon>Ascomycota</taxon>
        <taxon>Pezizomycotina</taxon>
        <taxon>Eurotiomycetes</taxon>
        <taxon>Chaetothyriomycetidae</taxon>
        <taxon>Chaetothyriales</taxon>
        <taxon>Cyphellophoraceae</taxon>
        <taxon>Cyphellophora</taxon>
    </lineage>
</organism>
<dbReference type="Proteomes" id="UP000038010">
    <property type="component" value="Unassembled WGS sequence"/>
</dbReference>
<feature type="compositionally biased region" description="Polar residues" evidence="1">
    <location>
        <begin position="385"/>
        <end position="407"/>
    </location>
</feature>
<dbReference type="GO" id="GO:0008270">
    <property type="term" value="F:zinc ion binding"/>
    <property type="evidence" value="ECO:0007669"/>
    <property type="project" value="InterPro"/>
</dbReference>
<evidence type="ECO:0000313" key="4">
    <source>
        <dbReference type="Proteomes" id="UP000038010"/>
    </source>
</evidence>
<dbReference type="SUPFAM" id="SSF57716">
    <property type="entry name" value="Glucocorticoid receptor-like (DNA-binding domain)"/>
    <property type="match status" value="1"/>
</dbReference>
<protein>
    <recommendedName>
        <fullName evidence="2">Ams2/SPT21 N-terminal domain-containing protein</fullName>
    </recommendedName>
</protein>
<feature type="region of interest" description="Disordered" evidence="1">
    <location>
        <begin position="511"/>
        <end position="606"/>
    </location>
</feature>
<reference evidence="3 4" key="1">
    <citation type="submission" date="2015-06" db="EMBL/GenBank/DDBJ databases">
        <title>Draft genome of the ant-associated black yeast Phialophora attae CBS 131958.</title>
        <authorList>
            <person name="Moreno L.F."/>
            <person name="Stielow B.J."/>
            <person name="de Hoog S."/>
            <person name="Vicente V.A."/>
            <person name="Weiss V.A."/>
            <person name="de Vries M."/>
            <person name="Cruz L.M."/>
            <person name="Souza E.M."/>
        </authorList>
    </citation>
    <scope>NUCLEOTIDE SEQUENCE [LARGE SCALE GENOMIC DNA]</scope>
    <source>
        <strain evidence="3 4">CBS 131958</strain>
    </source>
</reference>
<feature type="region of interest" description="Disordered" evidence="1">
    <location>
        <begin position="1025"/>
        <end position="1069"/>
    </location>
</feature>
<dbReference type="GO" id="GO:0006357">
    <property type="term" value="P:regulation of transcription by RNA polymerase II"/>
    <property type="evidence" value="ECO:0007669"/>
    <property type="project" value="TreeGrafter"/>
</dbReference>
<dbReference type="OrthoDB" id="3199820at2759"/>
<dbReference type="PANTHER" id="PTHR39147">
    <property type="entry name" value="PROTEIN SPT21"/>
    <property type="match status" value="1"/>
</dbReference>
<feature type="compositionally biased region" description="Polar residues" evidence="1">
    <location>
        <begin position="808"/>
        <end position="826"/>
    </location>
</feature>
<gene>
    <name evidence="3" type="ORF">AB675_11967</name>
</gene>
<evidence type="ECO:0000259" key="2">
    <source>
        <dbReference type="Pfam" id="PF25823"/>
    </source>
</evidence>
<evidence type="ECO:0000313" key="3">
    <source>
        <dbReference type="EMBL" id="KPI38296.1"/>
    </source>
</evidence>